<feature type="region of interest" description="Disordered" evidence="1">
    <location>
        <begin position="1"/>
        <end position="23"/>
    </location>
</feature>
<dbReference type="Proteomes" id="UP000041254">
    <property type="component" value="Unassembled WGS sequence"/>
</dbReference>
<keyword evidence="3" id="KW-1185">Reference proteome</keyword>
<gene>
    <name evidence="2" type="ORF">Vbra_19636</name>
</gene>
<name>A0A0G4H6Q7_VITBC</name>
<accession>A0A0G4H6Q7</accession>
<sequence>MSESASKRQRRPAAGGEEHGNEDAMVDADGQQQQQATASHSIDLEAFAHHFGQIPVVVAYVFSFVSLHLVAALPQRLWRHVGCQITQLVMDTHDAAERRFWCGLSFAEAFEWGRRLTRLKSIVVRYPNGLRVAYAPLAERVSQWLERMLVDILVRRAPDYRTLPRVIDKIVTALVEGHSDAPRATAAAAGQTEPAGGTLESIEYSNGGSIIVVDEAEGREIRAAEQLATALPPPLDPPLTLTSLTSVTGLALNEVYPGRGRHWQLPSLETVQTVDCEEVLGKLVATSRRLKELQVEFTPDVMAMAEELRCVPVAEAGQPGPLSQLEDIGTLSMLSRSAEGLERLQAVLVDRGCRSIKKFSAQLRDWYTDSRIFETLQTIEAFTRTVCESLEILDISINIEDFDLSLLCDVPTRPEPSPFVQKHIQQGAAKALSASFGIRPHHLTTPLDTPSRAAIALARSLTFPEATSVRVVDHLEFAEEEVQPDPIVLDSIPDNAFPAASSLEVFPPGLAIARRLVTKMPAVKRIDLWWTHPTEAEAVGVLQAVGGDRHLEHFEARRVKGVGEGGLTWGDIADQLPTIAKVNISIEVPEELGDGDAAGEFGIACVKSLLKIRGIKQLTFRQKPFDAFARLIEDRTHGDTIEGLEGRYDIGWGRDDDFTTTVVQSLWNALTGKRDILVLKPLDT</sequence>
<evidence type="ECO:0000313" key="2">
    <source>
        <dbReference type="EMBL" id="CEM39365.1"/>
    </source>
</evidence>
<proteinExistence type="predicted"/>
<organism evidence="2 3">
    <name type="scientific">Vitrella brassicaformis (strain CCMP3155)</name>
    <dbReference type="NCBI Taxonomy" id="1169540"/>
    <lineage>
        <taxon>Eukaryota</taxon>
        <taxon>Sar</taxon>
        <taxon>Alveolata</taxon>
        <taxon>Colpodellida</taxon>
        <taxon>Vitrellaceae</taxon>
        <taxon>Vitrella</taxon>
    </lineage>
</organism>
<dbReference type="EMBL" id="CDMY01001036">
    <property type="protein sequence ID" value="CEM39365.1"/>
    <property type="molecule type" value="Genomic_DNA"/>
</dbReference>
<dbReference type="AlphaFoldDB" id="A0A0G4H6Q7"/>
<reference evidence="2 3" key="1">
    <citation type="submission" date="2014-11" db="EMBL/GenBank/DDBJ databases">
        <authorList>
            <person name="Zhu J."/>
            <person name="Qi W."/>
            <person name="Song R."/>
        </authorList>
    </citation>
    <scope>NUCLEOTIDE SEQUENCE [LARGE SCALE GENOMIC DNA]</scope>
</reference>
<dbReference type="PhylomeDB" id="A0A0G4H6Q7"/>
<dbReference type="VEuPathDB" id="CryptoDB:Vbra_19636"/>
<dbReference type="InParanoid" id="A0A0G4H6Q7"/>
<protein>
    <submittedName>
        <fullName evidence="2">Uncharacterized protein</fullName>
    </submittedName>
</protein>
<evidence type="ECO:0000313" key="3">
    <source>
        <dbReference type="Proteomes" id="UP000041254"/>
    </source>
</evidence>
<evidence type="ECO:0000256" key="1">
    <source>
        <dbReference type="SAM" id="MobiDB-lite"/>
    </source>
</evidence>